<evidence type="ECO:0000256" key="1">
    <source>
        <dbReference type="ARBA" id="ARBA00035885"/>
    </source>
</evidence>
<dbReference type="Pfam" id="PF01661">
    <property type="entry name" value="Macro"/>
    <property type="match status" value="1"/>
</dbReference>
<dbReference type="Gene3D" id="3.40.220.10">
    <property type="entry name" value="Leucine Aminopeptidase, subunit E, domain 1"/>
    <property type="match status" value="1"/>
</dbReference>
<evidence type="ECO:0000259" key="2">
    <source>
        <dbReference type="PROSITE" id="PS51154"/>
    </source>
</evidence>
<dbReference type="SMART" id="SM00506">
    <property type="entry name" value="A1pp"/>
    <property type="match status" value="1"/>
</dbReference>
<accession>A0A918AZC0</accession>
<protein>
    <recommendedName>
        <fullName evidence="2">Macro domain-containing protein</fullName>
    </recommendedName>
</protein>
<dbReference type="PANTHER" id="PTHR12521:SF0">
    <property type="entry name" value="ADP-RIBOSE GLYCOHYDROLASE OARD1"/>
    <property type="match status" value="1"/>
</dbReference>
<keyword evidence="4" id="KW-1185">Reference proteome</keyword>
<dbReference type="InterPro" id="IPR050892">
    <property type="entry name" value="ADP-ribose_metab_enzymes"/>
</dbReference>
<dbReference type="PANTHER" id="PTHR12521">
    <property type="entry name" value="PROTEIN C6ORF130"/>
    <property type="match status" value="1"/>
</dbReference>
<evidence type="ECO:0000313" key="3">
    <source>
        <dbReference type="EMBL" id="GGQ04263.1"/>
    </source>
</evidence>
<sequence length="374" mass="42145">MSTSASNVRIVQGDLLKSPMYGLINTVNTVGVMGKGIALAFKKRYPAMYEDYVQRCRSGLVRLGEPYPFDAGDHVVINFPTKGHWRSVSRLSDIVAGLEYLHANYRKWGIRSLAVPPLGCGNGQLEWSVVGPTLVQHLERFDIPVELYAPFDVNLDGHEQLDLWGSGQVAGSAQFVEPWQIALVDILDRLERQPYRWPVGRVMFQKIAYFATAAGVPTGLEYERASYGPFSSQVKPTVARLQNNGLILEQQRGNMFEVRVGHTFKDAREEYREHIEKWDHAIEQTMDLVARFDSTQAEIAATVHYTCKFLSLKYGTRPTASQILRAVEAWKVRRRPPLRSEDILRSIVHLATLGWIDVEADASIEEALSELSAL</sequence>
<organism evidence="3 4">
    <name type="scientific">Streptomyces roseolilacinus</name>
    <dbReference type="NCBI Taxonomy" id="66904"/>
    <lineage>
        <taxon>Bacteria</taxon>
        <taxon>Bacillati</taxon>
        <taxon>Actinomycetota</taxon>
        <taxon>Actinomycetes</taxon>
        <taxon>Kitasatosporales</taxon>
        <taxon>Streptomycetaceae</taxon>
        <taxon>Streptomyces</taxon>
    </lineage>
</organism>
<dbReference type="InterPro" id="IPR043472">
    <property type="entry name" value="Macro_dom-like"/>
</dbReference>
<comment type="catalytic activity">
    <reaction evidence="1">
        <text>an N-(ADP-alpha-D-ribosyl)-thymidine in DNA + H2O = a thymidine in DNA + ADP-D-ribose</text>
        <dbReference type="Rhea" id="RHEA:71655"/>
        <dbReference type="Rhea" id="RHEA-COMP:13556"/>
        <dbReference type="Rhea" id="RHEA-COMP:18051"/>
        <dbReference type="ChEBI" id="CHEBI:15377"/>
        <dbReference type="ChEBI" id="CHEBI:57967"/>
        <dbReference type="ChEBI" id="CHEBI:137386"/>
        <dbReference type="ChEBI" id="CHEBI:191199"/>
    </reaction>
    <physiologicalReaction direction="left-to-right" evidence="1">
        <dbReference type="Rhea" id="RHEA:71656"/>
    </physiologicalReaction>
</comment>
<dbReference type="InterPro" id="IPR002589">
    <property type="entry name" value="Macro_dom"/>
</dbReference>
<dbReference type="AlphaFoldDB" id="A0A918AZC0"/>
<proteinExistence type="predicted"/>
<reference evidence="3" key="1">
    <citation type="journal article" date="2014" name="Int. J. Syst. Evol. Microbiol.">
        <title>Complete genome sequence of Corynebacterium casei LMG S-19264T (=DSM 44701T), isolated from a smear-ripened cheese.</title>
        <authorList>
            <consortium name="US DOE Joint Genome Institute (JGI-PGF)"/>
            <person name="Walter F."/>
            <person name="Albersmeier A."/>
            <person name="Kalinowski J."/>
            <person name="Ruckert C."/>
        </authorList>
    </citation>
    <scope>NUCLEOTIDE SEQUENCE</scope>
    <source>
        <strain evidence="3">JCM 4335</strain>
    </source>
</reference>
<gene>
    <name evidence="3" type="ORF">GCM10010249_23310</name>
</gene>
<name>A0A918AZC0_9ACTN</name>
<dbReference type="SUPFAM" id="SSF52949">
    <property type="entry name" value="Macro domain-like"/>
    <property type="match status" value="1"/>
</dbReference>
<dbReference type="CDD" id="cd02901">
    <property type="entry name" value="Macro_Poa1p-like"/>
    <property type="match status" value="1"/>
</dbReference>
<feature type="domain" description="Macro" evidence="2">
    <location>
        <begin position="1"/>
        <end position="152"/>
    </location>
</feature>
<dbReference type="Proteomes" id="UP000654123">
    <property type="component" value="Unassembled WGS sequence"/>
</dbReference>
<reference evidence="3" key="2">
    <citation type="submission" date="2020-09" db="EMBL/GenBank/DDBJ databases">
        <authorList>
            <person name="Sun Q."/>
            <person name="Ohkuma M."/>
        </authorList>
    </citation>
    <scope>NUCLEOTIDE SEQUENCE</scope>
    <source>
        <strain evidence="3">JCM 4335</strain>
    </source>
</reference>
<comment type="caution">
    <text evidence="3">The sequence shown here is derived from an EMBL/GenBank/DDBJ whole genome shotgun (WGS) entry which is preliminary data.</text>
</comment>
<dbReference type="GO" id="GO:0140291">
    <property type="term" value="P:peptidyl-glutamate ADP-deribosylation"/>
    <property type="evidence" value="ECO:0007669"/>
    <property type="project" value="TreeGrafter"/>
</dbReference>
<dbReference type="EMBL" id="BMSV01000004">
    <property type="protein sequence ID" value="GGQ04263.1"/>
    <property type="molecule type" value="Genomic_DNA"/>
</dbReference>
<dbReference type="RefSeq" id="WP_189532619.1">
    <property type="nucleotide sequence ID" value="NZ_BMSV01000004.1"/>
</dbReference>
<evidence type="ECO:0000313" key="4">
    <source>
        <dbReference type="Proteomes" id="UP000654123"/>
    </source>
</evidence>
<dbReference type="PROSITE" id="PS51154">
    <property type="entry name" value="MACRO"/>
    <property type="match status" value="1"/>
</dbReference>